<feature type="region of interest" description="Disordered" evidence="2">
    <location>
        <begin position="313"/>
        <end position="332"/>
    </location>
</feature>
<dbReference type="InterPro" id="IPR029052">
    <property type="entry name" value="Metallo-depent_PP-like"/>
</dbReference>
<dbReference type="PANTHER" id="PTHR12905:SF0">
    <property type="entry name" value="CALCINEURIN-LIKE PHOSPHOESTERASE DOMAIN-CONTAINING PROTEIN"/>
    <property type="match status" value="1"/>
</dbReference>
<dbReference type="PANTHER" id="PTHR12905">
    <property type="entry name" value="METALLOPHOSPHOESTERASE"/>
    <property type="match status" value="1"/>
</dbReference>
<dbReference type="EMBL" id="CACVKT020006153">
    <property type="protein sequence ID" value="CAC5400012.1"/>
    <property type="molecule type" value="Genomic_DNA"/>
</dbReference>
<evidence type="ECO:0000256" key="2">
    <source>
        <dbReference type="SAM" id="MobiDB-lite"/>
    </source>
</evidence>
<dbReference type="GO" id="GO:0016787">
    <property type="term" value="F:hydrolase activity"/>
    <property type="evidence" value="ECO:0007669"/>
    <property type="project" value="InterPro"/>
</dbReference>
<evidence type="ECO:0000313" key="4">
    <source>
        <dbReference type="EMBL" id="CAC5400012.1"/>
    </source>
</evidence>
<evidence type="ECO:0000313" key="5">
    <source>
        <dbReference type="Proteomes" id="UP000507470"/>
    </source>
</evidence>
<dbReference type="CDD" id="cd07379">
    <property type="entry name" value="MPP_239FB"/>
    <property type="match status" value="1"/>
</dbReference>
<accession>A0A6J8CYJ0</accession>
<dbReference type="Proteomes" id="UP000507470">
    <property type="component" value="Unassembled WGS sequence"/>
</dbReference>
<dbReference type="AlphaFoldDB" id="A0A6J8CYJ0"/>
<evidence type="ECO:0000259" key="3">
    <source>
        <dbReference type="Pfam" id="PF00149"/>
    </source>
</evidence>
<gene>
    <name evidence="4" type="ORF">MCOR_34231</name>
</gene>
<organism evidence="4 5">
    <name type="scientific">Mytilus coruscus</name>
    <name type="common">Sea mussel</name>
    <dbReference type="NCBI Taxonomy" id="42192"/>
    <lineage>
        <taxon>Eukaryota</taxon>
        <taxon>Metazoa</taxon>
        <taxon>Spiralia</taxon>
        <taxon>Lophotrochozoa</taxon>
        <taxon>Mollusca</taxon>
        <taxon>Bivalvia</taxon>
        <taxon>Autobranchia</taxon>
        <taxon>Pteriomorphia</taxon>
        <taxon>Mytilida</taxon>
        <taxon>Mytiloidea</taxon>
        <taxon>Mytilidae</taxon>
        <taxon>Mytilinae</taxon>
        <taxon>Mytilus</taxon>
    </lineage>
</organism>
<sequence>MSNLIWFYIVINLETDFAASVILPEQDTFMPNEAWDRIKDDQMQSFLIPMNHKSPIHRDKIRFVCISDTHTQIEKLTNFIPSGDILLHAGNFTNTGQPEEIKQFNDFIGTLPHKCKIVIAGNQDLTFDDSMWIDEERMEQSFNLTLQTVKQVLEEANVSTIKELLSNCIYLEDSMVNICGIHIYGSPWIPEYCNSAFNLKRGGELLQKWDNIPANTDIIVSHGPPLGYGDLTISKTHVWCLELLNTVQRRVKPKYHVFGHVREGYGIISDGFTTFINSSTCTFSYTPSNAPVVPRFVYKKKVIVKECFKSSMNTGSVNTPKTEKQKEDDKPLNRPTSLIVLSFKY</sequence>
<name>A0A6J8CYJ0_MYTCO</name>
<feature type="compositionally biased region" description="Basic and acidic residues" evidence="2">
    <location>
        <begin position="321"/>
        <end position="332"/>
    </location>
</feature>
<dbReference type="Gene3D" id="3.60.21.10">
    <property type="match status" value="1"/>
</dbReference>
<dbReference type="InterPro" id="IPR051693">
    <property type="entry name" value="UPF0046_metallophosphoest"/>
</dbReference>
<dbReference type="Pfam" id="PF00149">
    <property type="entry name" value="Metallophos"/>
    <property type="match status" value="1"/>
</dbReference>
<reference evidence="4 5" key="1">
    <citation type="submission" date="2020-06" db="EMBL/GenBank/DDBJ databases">
        <authorList>
            <person name="Li R."/>
            <person name="Bekaert M."/>
        </authorList>
    </citation>
    <scope>NUCLEOTIDE SEQUENCE [LARGE SCALE GENOMIC DNA]</scope>
    <source>
        <strain evidence="5">wild</strain>
    </source>
</reference>
<comment type="similarity">
    <text evidence="1">Belongs to the UPF0046 family.</text>
</comment>
<protein>
    <submittedName>
        <fullName evidence="4">Metallophosphoesterase MPPED2,Metallophosphoesterase domain-containing protein 1,UPF0046 protein C25E10.12,UPF0046 protein T07D4.2</fullName>
    </submittedName>
</protein>
<proteinExistence type="inferred from homology"/>
<keyword evidence="5" id="KW-1185">Reference proteome</keyword>
<feature type="domain" description="Calcineurin-like phosphoesterase" evidence="3">
    <location>
        <begin position="61"/>
        <end position="261"/>
    </location>
</feature>
<dbReference type="OrthoDB" id="630188at2759"/>
<dbReference type="InterPro" id="IPR004843">
    <property type="entry name" value="Calcineurin-like_PHP"/>
</dbReference>
<evidence type="ECO:0000256" key="1">
    <source>
        <dbReference type="ARBA" id="ARBA00007993"/>
    </source>
</evidence>
<dbReference type="SUPFAM" id="SSF56300">
    <property type="entry name" value="Metallo-dependent phosphatases"/>
    <property type="match status" value="1"/>
</dbReference>